<dbReference type="InterPro" id="IPR003346">
    <property type="entry name" value="Transposase_20"/>
</dbReference>
<feature type="domain" description="Transposase IS110-like N-terminal" evidence="1">
    <location>
        <begin position="9"/>
        <end position="168"/>
    </location>
</feature>
<name>A0A6A7KCX4_9FIRM</name>
<dbReference type="EMBL" id="WHNX01000081">
    <property type="protein sequence ID" value="MPW27378.1"/>
    <property type="molecule type" value="Genomic_DNA"/>
</dbReference>
<reference evidence="3 4" key="1">
    <citation type="submission" date="2019-10" db="EMBL/GenBank/DDBJ databases">
        <title>Alkalibaculum tamaniensis sp.nov., a new alkaliphilic acetogen, isolated on methoxylated aromatics from a mud volcano.</title>
        <authorList>
            <person name="Khomyakova M.A."/>
            <person name="Merkel A.Y."/>
            <person name="Bonch-Osmolovskaya E.A."/>
            <person name="Slobodkin A.I."/>
        </authorList>
    </citation>
    <scope>NUCLEOTIDE SEQUENCE [LARGE SCALE GENOMIC DNA]</scope>
    <source>
        <strain evidence="3 4">M08DMB</strain>
    </source>
</reference>
<dbReference type="NCBIfam" id="NF033542">
    <property type="entry name" value="transpos_IS110"/>
    <property type="match status" value="1"/>
</dbReference>
<dbReference type="InterPro" id="IPR047650">
    <property type="entry name" value="Transpos_IS110"/>
</dbReference>
<sequence>MSTFNFISVGIDVGADFSWISILTPDHKPVVKPFVIHHDNIDSLNNAVSTIKKAEESYSMEARTFLESTGIYHLPLFYYLKESGFEVFVLNPLITDSNKNSGIRKVKSDKSDSIRIARTAYTYNLKVSLMPSDLVLNLRALVREYYFLVDDKTAYINKLHKELRICFPGYRKVFSDITGKTSLLILKTYKTPDNILAAPKDEVISLITKSSRSGSKFACKKYELLIKAATQSKSFGKYLESSFNIIQMHVDIIDFYNQKIDHILASIKDYTVIHQDNQLIKQIHMIDTIPGIGFVSAVTLMCEIGDFSAFVKPKQLYAYFGLDPAVKESGNFKGTKISMSKRGSRFARRVLFTAARCSI</sequence>
<dbReference type="InterPro" id="IPR002525">
    <property type="entry name" value="Transp_IS110-like_N"/>
</dbReference>
<evidence type="ECO:0000313" key="3">
    <source>
        <dbReference type="EMBL" id="MPW27378.1"/>
    </source>
</evidence>
<evidence type="ECO:0000259" key="2">
    <source>
        <dbReference type="Pfam" id="PF02371"/>
    </source>
</evidence>
<gene>
    <name evidence="3" type="ORF">GC105_16625</name>
</gene>
<dbReference type="GO" id="GO:0006313">
    <property type="term" value="P:DNA transposition"/>
    <property type="evidence" value="ECO:0007669"/>
    <property type="project" value="InterPro"/>
</dbReference>
<dbReference type="GO" id="GO:0004803">
    <property type="term" value="F:transposase activity"/>
    <property type="evidence" value="ECO:0007669"/>
    <property type="project" value="InterPro"/>
</dbReference>
<proteinExistence type="predicted"/>
<organism evidence="3 4">
    <name type="scientific">Alkalibaculum sporogenes</name>
    <dbReference type="NCBI Taxonomy" id="2655001"/>
    <lineage>
        <taxon>Bacteria</taxon>
        <taxon>Bacillati</taxon>
        <taxon>Bacillota</taxon>
        <taxon>Clostridia</taxon>
        <taxon>Eubacteriales</taxon>
        <taxon>Eubacteriaceae</taxon>
        <taxon>Alkalibaculum</taxon>
    </lineage>
</organism>
<dbReference type="Proteomes" id="UP000440004">
    <property type="component" value="Unassembled WGS sequence"/>
</dbReference>
<keyword evidence="4" id="KW-1185">Reference proteome</keyword>
<dbReference type="AlphaFoldDB" id="A0A6A7KCX4"/>
<dbReference type="Pfam" id="PF02371">
    <property type="entry name" value="Transposase_20"/>
    <property type="match status" value="1"/>
</dbReference>
<comment type="caution">
    <text evidence="3">The sequence shown here is derived from an EMBL/GenBank/DDBJ whole genome shotgun (WGS) entry which is preliminary data.</text>
</comment>
<feature type="non-terminal residue" evidence="3">
    <location>
        <position position="359"/>
    </location>
</feature>
<dbReference type="PANTHER" id="PTHR33055">
    <property type="entry name" value="TRANSPOSASE FOR INSERTION SEQUENCE ELEMENT IS1111A"/>
    <property type="match status" value="1"/>
</dbReference>
<dbReference type="GO" id="GO:0003677">
    <property type="term" value="F:DNA binding"/>
    <property type="evidence" value="ECO:0007669"/>
    <property type="project" value="InterPro"/>
</dbReference>
<dbReference type="Pfam" id="PF01548">
    <property type="entry name" value="DEDD_Tnp_IS110"/>
    <property type="match status" value="1"/>
</dbReference>
<feature type="domain" description="Transposase IS116/IS110/IS902 C-terminal" evidence="2">
    <location>
        <begin position="285"/>
        <end position="358"/>
    </location>
</feature>
<protein>
    <submittedName>
        <fullName evidence="3">IS110 family transposase</fullName>
    </submittedName>
</protein>
<accession>A0A6A7KCX4</accession>
<evidence type="ECO:0000313" key="4">
    <source>
        <dbReference type="Proteomes" id="UP000440004"/>
    </source>
</evidence>
<evidence type="ECO:0000259" key="1">
    <source>
        <dbReference type="Pfam" id="PF01548"/>
    </source>
</evidence>
<dbReference type="RefSeq" id="WP_152807056.1">
    <property type="nucleotide sequence ID" value="NZ_WHNX01000081.1"/>
</dbReference>